<evidence type="ECO:0000313" key="3">
    <source>
        <dbReference type="Proteomes" id="UP000030764"/>
    </source>
</evidence>
<gene>
    <name evidence="1" type="ORF">M513_09472</name>
    <name evidence="2" type="ORF">M514_09472</name>
</gene>
<dbReference type="AlphaFoldDB" id="A0A085N9Z5"/>
<dbReference type="EMBL" id="KL363266">
    <property type="protein sequence ID" value="KFD49640.1"/>
    <property type="molecule type" value="Genomic_DNA"/>
</dbReference>
<proteinExistence type="predicted"/>
<keyword evidence="3" id="KW-1185">Reference proteome</keyword>
<name>A0A085N9Z5_9BILA</name>
<dbReference type="Proteomes" id="UP000030758">
    <property type="component" value="Unassembled WGS sequence"/>
</dbReference>
<accession>A0A085N9Z5</accession>
<evidence type="ECO:0000313" key="1">
    <source>
        <dbReference type="EMBL" id="KFD49640.1"/>
    </source>
</evidence>
<dbReference type="EMBL" id="KL367526">
    <property type="protein sequence ID" value="KFD66291.1"/>
    <property type="molecule type" value="Genomic_DNA"/>
</dbReference>
<reference evidence="2 3" key="1">
    <citation type="journal article" date="2014" name="Nat. Genet.">
        <title>Genome and transcriptome of the porcine whipworm Trichuris suis.</title>
        <authorList>
            <person name="Jex A.R."/>
            <person name="Nejsum P."/>
            <person name="Schwarz E.M."/>
            <person name="Hu L."/>
            <person name="Young N.D."/>
            <person name="Hall R.S."/>
            <person name="Korhonen P.K."/>
            <person name="Liao S."/>
            <person name="Thamsborg S."/>
            <person name="Xia J."/>
            <person name="Xu P."/>
            <person name="Wang S."/>
            <person name="Scheerlinck J.P."/>
            <person name="Hofmann A."/>
            <person name="Sternberg P.W."/>
            <person name="Wang J."/>
            <person name="Gasser R.B."/>
        </authorList>
    </citation>
    <scope>NUCLEOTIDE SEQUENCE [LARGE SCALE GENOMIC DNA]</scope>
    <source>
        <strain evidence="2">DCEP-RM93F</strain>
        <strain evidence="1">DCEP-RM93M</strain>
    </source>
</reference>
<evidence type="ECO:0000313" key="2">
    <source>
        <dbReference type="EMBL" id="KFD66291.1"/>
    </source>
</evidence>
<organism evidence="2">
    <name type="scientific">Trichuris suis</name>
    <name type="common">pig whipworm</name>
    <dbReference type="NCBI Taxonomy" id="68888"/>
    <lineage>
        <taxon>Eukaryota</taxon>
        <taxon>Metazoa</taxon>
        <taxon>Ecdysozoa</taxon>
        <taxon>Nematoda</taxon>
        <taxon>Enoplea</taxon>
        <taxon>Dorylaimia</taxon>
        <taxon>Trichinellida</taxon>
        <taxon>Trichuridae</taxon>
        <taxon>Trichuris</taxon>
    </lineage>
</organism>
<dbReference type="Proteomes" id="UP000030764">
    <property type="component" value="Unassembled WGS sequence"/>
</dbReference>
<protein>
    <submittedName>
        <fullName evidence="2">Uncharacterized protein</fullName>
    </submittedName>
</protein>
<sequence length="100" mass="11121">MFWHMTLPSKHHHIRCLSRSSVSSIGTPSSLSEGMERLRDTIPALDFADQGCRYRRGFLVRHGDCFGEFRKRVCPSKDIPVATRVAGNGPAMSTASLCQV</sequence>